<dbReference type="InParanoid" id="A0A2H3DFW6"/>
<organism evidence="1 2">
    <name type="scientific">Armillaria gallica</name>
    <name type="common">Bulbous honey fungus</name>
    <name type="synonym">Armillaria bulbosa</name>
    <dbReference type="NCBI Taxonomy" id="47427"/>
    <lineage>
        <taxon>Eukaryota</taxon>
        <taxon>Fungi</taxon>
        <taxon>Dikarya</taxon>
        <taxon>Basidiomycota</taxon>
        <taxon>Agaricomycotina</taxon>
        <taxon>Agaricomycetes</taxon>
        <taxon>Agaricomycetidae</taxon>
        <taxon>Agaricales</taxon>
        <taxon>Marasmiineae</taxon>
        <taxon>Physalacriaceae</taxon>
        <taxon>Armillaria</taxon>
    </lineage>
</organism>
<evidence type="ECO:0008006" key="3">
    <source>
        <dbReference type="Google" id="ProtNLM"/>
    </source>
</evidence>
<dbReference type="InterPro" id="IPR040521">
    <property type="entry name" value="KDZ"/>
</dbReference>
<accession>A0A2H3DFW6</accession>
<protein>
    <recommendedName>
        <fullName evidence="3">CxC2-like cysteine cluster KDZ transposase-associated domain-containing protein</fullName>
    </recommendedName>
</protein>
<keyword evidence="2" id="KW-1185">Reference proteome</keyword>
<name>A0A2H3DFW6_ARMGA</name>
<dbReference type="Pfam" id="PF18758">
    <property type="entry name" value="KDZ"/>
    <property type="match status" value="1"/>
</dbReference>
<reference evidence="2" key="1">
    <citation type="journal article" date="2017" name="Nat. Ecol. Evol.">
        <title>Genome expansion and lineage-specific genetic innovations in the forest pathogenic fungi Armillaria.</title>
        <authorList>
            <person name="Sipos G."/>
            <person name="Prasanna A.N."/>
            <person name="Walter M.C."/>
            <person name="O'Connor E."/>
            <person name="Balint B."/>
            <person name="Krizsan K."/>
            <person name="Kiss B."/>
            <person name="Hess J."/>
            <person name="Varga T."/>
            <person name="Slot J."/>
            <person name="Riley R."/>
            <person name="Boka B."/>
            <person name="Rigling D."/>
            <person name="Barry K."/>
            <person name="Lee J."/>
            <person name="Mihaltcheva S."/>
            <person name="LaButti K."/>
            <person name="Lipzen A."/>
            <person name="Waldron R."/>
            <person name="Moloney N.M."/>
            <person name="Sperisen C."/>
            <person name="Kredics L."/>
            <person name="Vagvoelgyi C."/>
            <person name="Patrignani A."/>
            <person name="Fitzpatrick D."/>
            <person name="Nagy I."/>
            <person name="Doyle S."/>
            <person name="Anderson J.B."/>
            <person name="Grigoriev I.V."/>
            <person name="Gueldener U."/>
            <person name="Muensterkoetter M."/>
            <person name="Nagy L.G."/>
        </authorList>
    </citation>
    <scope>NUCLEOTIDE SEQUENCE [LARGE SCALE GENOMIC DNA]</scope>
    <source>
        <strain evidence="2">Ar21-2</strain>
    </source>
</reference>
<dbReference type="EMBL" id="KZ293655">
    <property type="protein sequence ID" value="PBK94109.1"/>
    <property type="molecule type" value="Genomic_DNA"/>
</dbReference>
<dbReference type="OrthoDB" id="3235114at2759"/>
<dbReference type="STRING" id="47427.A0A2H3DFW6"/>
<dbReference type="Proteomes" id="UP000217790">
    <property type="component" value="Unassembled WGS sequence"/>
</dbReference>
<evidence type="ECO:0000313" key="2">
    <source>
        <dbReference type="Proteomes" id="UP000217790"/>
    </source>
</evidence>
<evidence type="ECO:0000313" key="1">
    <source>
        <dbReference type="EMBL" id="PBK94109.1"/>
    </source>
</evidence>
<gene>
    <name evidence="1" type="ORF">ARMGADRAFT_1079579</name>
</gene>
<dbReference type="AlphaFoldDB" id="A0A2H3DFW6"/>
<sequence length="229" mass="26048">MDANFQLERFNVSSEDKDPGLSKGLAYFVDTEMFHKHLKDFNKRIIQPPSTCSNHEAAKGDERSCIRTQDLAASGVGGVVCTRHELKLLLCTVDLHVGETQVEMDFGYLTAVKHFTGVPHIVTSYDIVCQWSINLEERIDIYGDFMQPKIPRKKNVSQGDMLLRKIKDAMPKVSDHEDRFERFIASLPQSNIVKWTNMVEAWEVDRNKPNPFAWTVASKTEAAMCLQLA</sequence>
<proteinExistence type="predicted"/>